<organism evidence="3 4">
    <name type="scientific">Coffea arabica</name>
    <name type="common">Arabian coffee</name>
    <dbReference type="NCBI Taxonomy" id="13443"/>
    <lineage>
        <taxon>Eukaryota</taxon>
        <taxon>Viridiplantae</taxon>
        <taxon>Streptophyta</taxon>
        <taxon>Embryophyta</taxon>
        <taxon>Tracheophyta</taxon>
        <taxon>Spermatophyta</taxon>
        <taxon>Magnoliopsida</taxon>
        <taxon>eudicotyledons</taxon>
        <taxon>Gunneridae</taxon>
        <taxon>Pentapetalae</taxon>
        <taxon>asterids</taxon>
        <taxon>lamiids</taxon>
        <taxon>Gentianales</taxon>
        <taxon>Rubiaceae</taxon>
        <taxon>Ixoroideae</taxon>
        <taxon>Gardenieae complex</taxon>
        <taxon>Bertiereae - Coffeeae clade</taxon>
        <taxon>Coffeeae</taxon>
        <taxon>Coffea</taxon>
    </lineage>
</organism>
<dbReference type="PANTHER" id="PTHR34145:SF68">
    <property type="entry name" value="FBD DOMAIN-CONTAINING PROTEIN"/>
    <property type="match status" value="1"/>
</dbReference>
<proteinExistence type="predicted"/>
<dbReference type="Gene3D" id="3.80.10.10">
    <property type="entry name" value="Ribonuclease Inhibitor"/>
    <property type="match status" value="1"/>
</dbReference>
<accession>A0A6P6UG12</accession>
<reference evidence="3" key="1">
    <citation type="journal article" date="2025" name="Foods">
        <title>Unveiling the Microbial Signatures of Arabica Coffee Cherries: Insights into Ripeness Specific Diversity, Functional Traits, and Implications for Quality and Safety.</title>
        <authorList>
            <consortium name="RefSeq"/>
            <person name="Tenea G.N."/>
            <person name="Cifuentes V."/>
            <person name="Reyes P."/>
            <person name="Cevallos-Vallejos M."/>
        </authorList>
    </citation>
    <scope>NUCLEOTIDE SEQUENCE [LARGE SCALE GENOMIC DNA]</scope>
</reference>
<dbReference type="Pfam" id="PF00646">
    <property type="entry name" value="F-box"/>
    <property type="match status" value="1"/>
</dbReference>
<dbReference type="InterPro" id="IPR053781">
    <property type="entry name" value="F-box_AtFBL13-like"/>
</dbReference>
<dbReference type="InterPro" id="IPR001810">
    <property type="entry name" value="F-box_dom"/>
</dbReference>
<dbReference type="AlphaFoldDB" id="A0A6P6UG12"/>
<dbReference type="InterPro" id="IPR053772">
    <property type="entry name" value="At1g61320/At1g61330-like"/>
</dbReference>
<dbReference type="InterPro" id="IPR055357">
    <property type="entry name" value="LRR_At1g61320_AtMIF1"/>
</dbReference>
<dbReference type="InterPro" id="IPR036047">
    <property type="entry name" value="F-box-like_dom_sf"/>
</dbReference>
<evidence type="ECO:0000259" key="1">
    <source>
        <dbReference type="Pfam" id="PF00646"/>
    </source>
</evidence>
<dbReference type="InterPro" id="IPR032675">
    <property type="entry name" value="LRR_dom_sf"/>
</dbReference>
<sequence>MGKRAKFSTGWQLKQCSNRLHPPQHHLSQVMHDDRMSQLPDEILVFILSLLTLKEAAQTSVLSSRWINLWKYTPRLDFDASESLDSIERNPKKLLGRERGRYVNWVNRITQLHQGLTLDEFRLCFDLDVSSQSEIDKWLEYAFTRTVKRLEVDLTSHNLGRDPSQCCNFPDRLLNIDNGLSKLIEFGSLRALCLKYVNITGEAIENFLHNCRFLERLAVVGSGKLVNLLVSGSSLVLKHLDINFCYNVKSIKICDCNLVSLGICKVEHLVLVNVPMLVEVFVREKLPVSFCRVLSQFSFFSSQLERLELRDSMAKDIVNLRDFPQLSQLKELVIYAGAWGDYSLMGVTSIIKECPNLRKFVLQLAWATPSKKNRDKVKGAKCALIFLEVIELRGYCGRTSDVELLMYFVENAAALEKIVIDPRSQLADHLKYNLHGHVRKAAITSALEEVKQLVPKHVELVIL</sequence>
<dbReference type="PANTHER" id="PTHR34145">
    <property type="entry name" value="OS02G0105600 PROTEIN"/>
    <property type="match status" value="1"/>
</dbReference>
<feature type="domain" description="F-box" evidence="1">
    <location>
        <begin position="37"/>
        <end position="72"/>
    </location>
</feature>
<evidence type="ECO:0000259" key="2">
    <source>
        <dbReference type="Pfam" id="PF23622"/>
    </source>
</evidence>
<dbReference type="OrthoDB" id="613853at2759"/>
<dbReference type="Gene3D" id="1.20.1280.50">
    <property type="match status" value="1"/>
</dbReference>
<dbReference type="SUPFAM" id="SSF52047">
    <property type="entry name" value="RNI-like"/>
    <property type="match status" value="1"/>
</dbReference>
<feature type="domain" description="At1g61320/AtMIF1 LRR" evidence="2">
    <location>
        <begin position="111"/>
        <end position="426"/>
    </location>
</feature>
<protein>
    <submittedName>
        <fullName evidence="4">F-box/FBD/LRR-repeat protein At5g53840</fullName>
    </submittedName>
</protein>
<dbReference type="GeneID" id="113710907"/>
<keyword evidence="3" id="KW-1185">Reference proteome</keyword>
<dbReference type="Proteomes" id="UP001652660">
    <property type="component" value="Chromosome 10e"/>
</dbReference>
<name>A0A6P6UG12_COFAR</name>
<evidence type="ECO:0000313" key="4">
    <source>
        <dbReference type="RefSeq" id="XP_027089780.1"/>
    </source>
</evidence>
<dbReference type="CDD" id="cd22160">
    <property type="entry name" value="F-box_AtFBL13-like"/>
    <property type="match status" value="1"/>
</dbReference>
<evidence type="ECO:0000313" key="3">
    <source>
        <dbReference type="Proteomes" id="UP001652660"/>
    </source>
</evidence>
<reference evidence="4" key="2">
    <citation type="submission" date="2025-08" db="UniProtKB">
        <authorList>
            <consortium name="RefSeq"/>
        </authorList>
    </citation>
    <scope>IDENTIFICATION</scope>
    <source>
        <tissue evidence="4">Leaves</tissue>
    </source>
</reference>
<gene>
    <name evidence="4" type="primary">LOC113710907</name>
</gene>
<dbReference type="SUPFAM" id="SSF81383">
    <property type="entry name" value="F-box domain"/>
    <property type="match status" value="1"/>
</dbReference>
<dbReference type="RefSeq" id="XP_027089780.1">
    <property type="nucleotide sequence ID" value="XM_027233979.2"/>
</dbReference>
<dbReference type="Pfam" id="PF23622">
    <property type="entry name" value="LRR_At1g61320_AtMIF1"/>
    <property type="match status" value="1"/>
</dbReference>